<reference evidence="10 11" key="1">
    <citation type="submission" date="2017-02" db="EMBL/GenBank/DDBJ databases">
        <title>Genome sequence of Microcystis aeruginosa KW.</title>
        <authorList>
            <person name="Oh H.-M."/>
            <person name="Ahn C.-Y."/>
            <person name="Jeong H."/>
            <person name="Srivastava A."/>
            <person name="Lee H.-G."/>
            <person name="Kang S.-R."/>
        </authorList>
    </citation>
    <scope>NUCLEOTIDE SEQUENCE [LARGE SCALE GENOMIC DNA]</scope>
    <source>
        <strain evidence="10 11">KW</strain>
    </source>
</reference>
<evidence type="ECO:0000256" key="8">
    <source>
        <dbReference type="SAM" id="MobiDB-lite"/>
    </source>
</evidence>
<evidence type="ECO:0000256" key="2">
    <source>
        <dbReference type="ARBA" id="ARBA00008263"/>
    </source>
</evidence>
<evidence type="ECO:0000256" key="1">
    <source>
        <dbReference type="ARBA" id="ARBA00000185"/>
    </source>
</evidence>
<dbReference type="GO" id="GO:0009330">
    <property type="term" value="C:DNA topoisomerase type II (double strand cut, ATP-hydrolyzing) complex"/>
    <property type="evidence" value="ECO:0007669"/>
    <property type="project" value="TreeGrafter"/>
</dbReference>
<dbReference type="AlphaFoldDB" id="A0A1V4BXF3"/>
<evidence type="ECO:0000313" key="11">
    <source>
        <dbReference type="Proteomes" id="UP000189835"/>
    </source>
</evidence>
<feature type="region of interest" description="Disordered" evidence="8">
    <location>
        <begin position="490"/>
        <end position="644"/>
    </location>
</feature>
<dbReference type="InterPro" id="IPR035516">
    <property type="entry name" value="Gyrase/topoIV_suA_C"/>
</dbReference>
<comment type="catalytic activity">
    <reaction evidence="1 7">
        <text>ATP-dependent breakage, passage and rejoining of double-stranded DNA.</text>
        <dbReference type="EC" id="5.6.2.2"/>
    </reaction>
</comment>
<dbReference type="PANTHER" id="PTHR43493">
    <property type="entry name" value="DNA GYRASE/TOPOISOMERASE SUBUNIT A"/>
    <property type="match status" value="1"/>
</dbReference>
<dbReference type="Pfam" id="PF03989">
    <property type="entry name" value="DNA_gyraseA_C"/>
    <property type="match status" value="3"/>
</dbReference>
<feature type="active site" description="O-(5'-phospho-DNA)-tyrosine intermediate" evidence="7">
    <location>
        <position position="127"/>
    </location>
</feature>
<evidence type="ECO:0000256" key="5">
    <source>
        <dbReference type="ARBA" id="ARBA00023125"/>
    </source>
</evidence>
<evidence type="ECO:0000256" key="3">
    <source>
        <dbReference type="ARBA" id="ARBA00012895"/>
    </source>
</evidence>
<keyword evidence="5 7" id="KW-0238">DNA-binding</keyword>
<evidence type="ECO:0000256" key="4">
    <source>
        <dbReference type="ARBA" id="ARBA00023029"/>
    </source>
</evidence>
<dbReference type="GO" id="GO:0034335">
    <property type="term" value="F:DNA negative supercoiling activity"/>
    <property type="evidence" value="ECO:0007669"/>
    <property type="project" value="UniProtKB-ARBA"/>
</dbReference>
<accession>A0A1V4BXF3</accession>
<proteinExistence type="inferred from homology"/>
<dbReference type="Proteomes" id="UP000189835">
    <property type="component" value="Unassembled WGS sequence"/>
</dbReference>
<comment type="similarity">
    <text evidence="2">Belongs to the type II topoisomerase GyrA/ParC subunit family.</text>
</comment>
<dbReference type="InterPro" id="IPR013758">
    <property type="entry name" value="Topo_IIA_A/C_ab"/>
</dbReference>
<dbReference type="GO" id="GO:0005737">
    <property type="term" value="C:cytoplasm"/>
    <property type="evidence" value="ECO:0007669"/>
    <property type="project" value="TreeGrafter"/>
</dbReference>
<dbReference type="GO" id="GO:0003677">
    <property type="term" value="F:DNA binding"/>
    <property type="evidence" value="ECO:0007669"/>
    <property type="project" value="UniProtKB-UniRule"/>
</dbReference>
<comment type="caution">
    <text evidence="10">The sequence shown here is derived from an EMBL/GenBank/DDBJ whole genome shotgun (WGS) entry which is preliminary data.</text>
</comment>
<protein>
    <recommendedName>
        <fullName evidence="3">DNA topoisomerase (ATP-hydrolyzing)</fullName>
        <ecNumber evidence="3">5.6.2.2</ecNumber>
    </recommendedName>
</protein>
<feature type="compositionally biased region" description="Basic and acidic residues" evidence="8">
    <location>
        <begin position="610"/>
        <end position="632"/>
    </location>
</feature>
<dbReference type="InterPro" id="IPR002205">
    <property type="entry name" value="Topo_IIA_dom_A"/>
</dbReference>
<dbReference type="PANTHER" id="PTHR43493:SF5">
    <property type="entry name" value="DNA GYRASE SUBUNIT A, CHLOROPLASTIC_MITOCHONDRIAL"/>
    <property type="match status" value="1"/>
</dbReference>
<evidence type="ECO:0000313" key="10">
    <source>
        <dbReference type="EMBL" id="OPF19382.1"/>
    </source>
</evidence>
<evidence type="ECO:0000259" key="9">
    <source>
        <dbReference type="PROSITE" id="PS52040"/>
    </source>
</evidence>
<dbReference type="GO" id="GO:0005524">
    <property type="term" value="F:ATP binding"/>
    <property type="evidence" value="ECO:0007669"/>
    <property type="project" value="InterPro"/>
</dbReference>
<keyword evidence="4 7" id="KW-0799">Topoisomerase</keyword>
<dbReference type="EC" id="5.6.2.2" evidence="3"/>
<dbReference type="Gene3D" id="3.90.199.10">
    <property type="entry name" value="Topoisomerase II, domain 5"/>
    <property type="match status" value="1"/>
</dbReference>
<dbReference type="EMBL" id="MVGR01000003">
    <property type="protein sequence ID" value="OPF19382.1"/>
    <property type="molecule type" value="Genomic_DNA"/>
</dbReference>
<name>A0A1V4BXF3_MICAE</name>
<dbReference type="PROSITE" id="PS52040">
    <property type="entry name" value="TOPO_IIA"/>
    <property type="match status" value="1"/>
</dbReference>
<dbReference type="InterPro" id="IPR013760">
    <property type="entry name" value="Topo_IIA-like_dom_sf"/>
</dbReference>
<feature type="compositionally biased region" description="Pro residues" evidence="8">
    <location>
        <begin position="571"/>
        <end position="605"/>
    </location>
</feature>
<dbReference type="SUPFAM" id="SSF101904">
    <property type="entry name" value="GyrA/ParC C-terminal domain-like"/>
    <property type="match status" value="1"/>
</dbReference>
<dbReference type="RefSeq" id="WP_079206629.1">
    <property type="nucleotide sequence ID" value="NZ_MVGR01000003.1"/>
</dbReference>
<dbReference type="Gene3D" id="3.30.1360.40">
    <property type="match status" value="1"/>
</dbReference>
<gene>
    <name evidence="10" type="ORF">B1L04_08590</name>
</gene>
<feature type="domain" description="Topo IIA-type catalytic" evidence="9">
    <location>
        <begin position="39"/>
        <end position="511"/>
    </location>
</feature>
<dbReference type="InterPro" id="IPR006691">
    <property type="entry name" value="GyrA/parC_rep"/>
</dbReference>
<dbReference type="CDD" id="cd00187">
    <property type="entry name" value="TOP4c"/>
    <property type="match status" value="1"/>
</dbReference>
<organism evidence="10 11">
    <name type="scientific">Microcystis aeruginosa KW</name>
    <dbReference type="NCBI Taxonomy" id="1960155"/>
    <lineage>
        <taxon>Bacteria</taxon>
        <taxon>Bacillati</taxon>
        <taxon>Cyanobacteriota</taxon>
        <taxon>Cyanophyceae</taxon>
        <taxon>Oscillatoriophycideae</taxon>
        <taxon>Chroococcales</taxon>
        <taxon>Microcystaceae</taxon>
        <taxon>Microcystis</taxon>
    </lineage>
</organism>
<dbReference type="Gene3D" id="2.120.10.90">
    <property type="entry name" value="DNA gyrase/topoisomerase IV, subunit A, C-terminal"/>
    <property type="match status" value="1"/>
</dbReference>
<evidence type="ECO:0000256" key="6">
    <source>
        <dbReference type="ARBA" id="ARBA00023235"/>
    </source>
</evidence>
<dbReference type="FunFam" id="1.10.268.10:FF:000001">
    <property type="entry name" value="DNA gyrase subunit A"/>
    <property type="match status" value="1"/>
</dbReference>
<dbReference type="SMART" id="SM00434">
    <property type="entry name" value="TOP4c"/>
    <property type="match status" value="1"/>
</dbReference>
<dbReference type="Gene3D" id="1.10.268.10">
    <property type="entry name" value="Topoisomerase, domain 3"/>
    <property type="match status" value="1"/>
</dbReference>
<dbReference type="InterPro" id="IPR050220">
    <property type="entry name" value="Type_II_DNA_Topoisomerases"/>
</dbReference>
<feature type="compositionally biased region" description="Basic and acidic residues" evidence="8">
    <location>
        <begin position="503"/>
        <end position="551"/>
    </location>
</feature>
<evidence type="ECO:0000256" key="7">
    <source>
        <dbReference type="PROSITE-ProRule" id="PRU01384"/>
    </source>
</evidence>
<dbReference type="InterPro" id="IPR013757">
    <property type="entry name" value="Topo_IIA_A_a_sf"/>
</dbReference>
<keyword evidence="6 7" id="KW-0413">Isomerase</keyword>
<dbReference type="Pfam" id="PF00521">
    <property type="entry name" value="DNA_topoisoIV"/>
    <property type="match status" value="1"/>
</dbReference>
<dbReference type="SUPFAM" id="SSF56719">
    <property type="entry name" value="Type II DNA topoisomerase"/>
    <property type="match status" value="1"/>
</dbReference>
<dbReference type="NCBIfam" id="NF004044">
    <property type="entry name" value="PRK05561.1"/>
    <property type="match status" value="1"/>
</dbReference>
<dbReference type="GO" id="GO:0006265">
    <property type="term" value="P:DNA topological change"/>
    <property type="evidence" value="ECO:0007669"/>
    <property type="project" value="UniProtKB-UniRule"/>
</dbReference>
<dbReference type="FunFam" id="3.30.1360.40:FF:000002">
    <property type="entry name" value="DNA gyrase subunit A"/>
    <property type="match status" value="1"/>
</dbReference>
<sequence>MAKQLDFLASGQIIPTALHQEMERSYLEYAMSVIVGRALPDVRDGLKPVHRRILYAMHELGLTPDRPFRKCARVVGDVLGKYHPHGDQSVYEALVRMVQDFSSRYPLLSGHGNFGSIDNDPPAAMRYTETRLAGIGDQAVLGGISEAIVNFSSNFDNSQQEPVVLPAQLPILILNGCSGIAVGMATNIPPHNLGEVVEGLIALIDNPDLSEEKLVEIIPGPDFPTGGEILDDTGIREAYRTGRGIIPVRGVAKTETIIIEGKRRRERTAIVVTELPFQVNKAAWIEKIAELVNLGKLEGIADIRDESNREGIRVVIELKRESQPQQVLAALYQQTALQTNFGAIILALVDNQPRQLSLKQVLQEFLRFRETTLTRQYGDELQQASDRLHLVGGLLLALQNIDRVVDILKNAPDGTTAKYRFQAELGISDAQADSILAMPLRRLTGLERQKLETEATELQAKIQQLETLLHNRQEFLKSLKKELRSLKKKFADSRRTKIPTGKSGDRRQETAGKKQDSVVKKQETGDRRQETGDRRQETAGKKQDSVVKKQETVPMKKFSPPETKEVSLPTPHTPHPTPHTPHPTPHTPHPTPHTPHPTPHTPHPTPSFKSEGKKQDSVVKKQENKVNKKSESENAPSLSLFTPQEPPENAILLLDAEDKISWTTPEERAPDRGLIIYQQAIEKRENFLVILDNAKAYPIATREVPPKDNQPVLISSLLTKTAQKDSEAVLNQFFLTEPQKSQELLLLSQQGRIKRLPVDELEGVGSRGLSLMKLKEDDRLYGAIFTHEGLDLAIATSSGRVLRYPVREELLPMMSKSAQGLAILRLRYGEHLAGCVSLPHRQNLLLISGLGYGKRLAIENLRLSQLGDLGSPALQFVNKQDSLAAMVAAREGSIVLLSTNQNRKLPLEVETVTVTGKDGTGSQLVKLNPAEKIIKAQLLHHL</sequence>